<dbReference type="RefSeq" id="WP_035164022.1">
    <property type="nucleotide sequence ID" value="NZ_AZTB01000044.1"/>
</dbReference>
<evidence type="ECO:0000256" key="3">
    <source>
        <dbReference type="ARBA" id="ARBA00022989"/>
    </source>
</evidence>
<dbReference type="GO" id="GO:0016020">
    <property type="term" value="C:membrane"/>
    <property type="evidence" value="ECO:0007669"/>
    <property type="project" value="UniProtKB-SubCell"/>
</dbReference>
<evidence type="ECO:0000256" key="4">
    <source>
        <dbReference type="ARBA" id="ARBA00023136"/>
    </source>
</evidence>
<keyword evidence="4 5" id="KW-0472">Membrane</keyword>
<dbReference type="EMBL" id="AZTB01000044">
    <property type="protein sequence ID" value="KGG80016.1"/>
    <property type="molecule type" value="Genomic_DNA"/>
</dbReference>
<dbReference type="PANTHER" id="PTHR37306:SF1">
    <property type="entry name" value="COLICIN V PRODUCTION PROTEIN"/>
    <property type="match status" value="1"/>
</dbReference>
<proteinExistence type="predicted"/>
<reference evidence="6 7" key="1">
    <citation type="submission" date="2013-12" db="EMBL/GenBank/DDBJ databases">
        <title>Draft genome sequence of Caloranaerobacter sp. H53214.</title>
        <authorList>
            <person name="Jiang L.J."/>
            <person name="Shao Z.Z."/>
            <person name="Long M.N."/>
        </authorList>
    </citation>
    <scope>NUCLEOTIDE SEQUENCE [LARGE SCALE GENOMIC DNA]</scope>
    <source>
        <strain evidence="6 7">H53214</strain>
    </source>
</reference>
<evidence type="ECO:0000313" key="6">
    <source>
        <dbReference type="EMBL" id="KGG80016.1"/>
    </source>
</evidence>
<comment type="caution">
    <text evidence="6">The sequence shown here is derived from an EMBL/GenBank/DDBJ whole genome shotgun (WGS) entry which is preliminary data.</text>
</comment>
<evidence type="ECO:0000256" key="5">
    <source>
        <dbReference type="SAM" id="Phobius"/>
    </source>
</evidence>
<protein>
    <recommendedName>
        <fullName evidence="8">Colicin V production protein</fullName>
    </recommendedName>
</protein>
<evidence type="ECO:0008006" key="8">
    <source>
        <dbReference type="Google" id="ProtNLM"/>
    </source>
</evidence>
<organism evidence="6 7">
    <name type="scientific">Caloranaerobacter azorensis H53214</name>
    <dbReference type="NCBI Taxonomy" id="1156417"/>
    <lineage>
        <taxon>Bacteria</taxon>
        <taxon>Bacillati</taxon>
        <taxon>Bacillota</taxon>
        <taxon>Tissierellia</taxon>
        <taxon>Tissierellales</taxon>
        <taxon>Thermohalobacteraceae</taxon>
        <taxon>Caloranaerobacter</taxon>
    </lineage>
</organism>
<feature type="transmembrane region" description="Helical" evidence="5">
    <location>
        <begin position="128"/>
        <end position="150"/>
    </location>
</feature>
<gene>
    <name evidence="6" type="ORF">Y919_08635</name>
</gene>
<dbReference type="InterPro" id="IPR003825">
    <property type="entry name" value="Colicin-V_CvpA"/>
</dbReference>
<comment type="subcellular location">
    <subcellularLocation>
        <location evidence="1">Membrane</location>
        <topology evidence="1">Multi-pass membrane protein</topology>
    </subcellularLocation>
</comment>
<dbReference type="Pfam" id="PF02674">
    <property type="entry name" value="Colicin_V"/>
    <property type="match status" value="2"/>
</dbReference>
<evidence type="ECO:0000256" key="1">
    <source>
        <dbReference type="ARBA" id="ARBA00004141"/>
    </source>
</evidence>
<evidence type="ECO:0000256" key="2">
    <source>
        <dbReference type="ARBA" id="ARBA00022692"/>
    </source>
</evidence>
<dbReference type="GO" id="GO:0009403">
    <property type="term" value="P:toxin biosynthetic process"/>
    <property type="evidence" value="ECO:0007669"/>
    <property type="project" value="InterPro"/>
</dbReference>
<feature type="transmembrane region" description="Helical" evidence="5">
    <location>
        <begin position="170"/>
        <end position="193"/>
    </location>
</feature>
<evidence type="ECO:0000313" key="7">
    <source>
        <dbReference type="Proteomes" id="UP000029622"/>
    </source>
</evidence>
<dbReference type="STRING" id="1156417.Y919_08635"/>
<feature type="transmembrane region" description="Helical" evidence="5">
    <location>
        <begin position="6"/>
        <end position="36"/>
    </location>
</feature>
<dbReference type="PANTHER" id="PTHR37306">
    <property type="entry name" value="COLICIN V PRODUCTION PROTEIN"/>
    <property type="match status" value="1"/>
</dbReference>
<dbReference type="Proteomes" id="UP000029622">
    <property type="component" value="Unassembled WGS sequence"/>
</dbReference>
<keyword evidence="3 5" id="KW-1133">Transmembrane helix</keyword>
<name>A0A096DL92_9FIRM</name>
<sequence>MNWVDYVVIVILLVNGIGGLSKGLIITVFNLFGFILSLYIAKLYYPVVANFIKNNPNIIGTIKEYVTTRVEIIMNKIGNSGSIGDFFEILKLPSKLGENMINDPNVNSYMNNTMNTASDMISTKLTGLFIDIISIIIVFLAAKFILYIIVSILDNIAHLPVLRQINKLAGLVFGLIKGVFILYILFAIITPVITMFPDGAIAKGVYDSTIGYYLYSNNLIIDYLKGYGLFK</sequence>
<accession>A0A096DL92</accession>
<dbReference type="AlphaFoldDB" id="A0A096DL92"/>
<keyword evidence="2 5" id="KW-0812">Transmembrane</keyword>